<reference evidence="1" key="1">
    <citation type="submission" date="2020-11" db="EMBL/GenBank/DDBJ databases">
        <authorList>
            <person name="Tran Van P."/>
        </authorList>
    </citation>
    <scope>NUCLEOTIDE SEQUENCE</scope>
</reference>
<gene>
    <name evidence="1" type="ORF">ONB1V03_LOCUS10249</name>
</gene>
<name>A0A7R9M4T7_9ACAR</name>
<dbReference type="EMBL" id="OC921668">
    <property type="protein sequence ID" value="CAD7653596.1"/>
    <property type="molecule type" value="Genomic_DNA"/>
</dbReference>
<protein>
    <submittedName>
        <fullName evidence="1">Uncharacterized protein</fullName>
    </submittedName>
</protein>
<dbReference type="AlphaFoldDB" id="A0A7R9M4T7"/>
<organism evidence="1">
    <name type="scientific">Oppiella nova</name>
    <dbReference type="NCBI Taxonomy" id="334625"/>
    <lineage>
        <taxon>Eukaryota</taxon>
        <taxon>Metazoa</taxon>
        <taxon>Ecdysozoa</taxon>
        <taxon>Arthropoda</taxon>
        <taxon>Chelicerata</taxon>
        <taxon>Arachnida</taxon>
        <taxon>Acari</taxon>
        <taxon>Acariformes</taxon>
        <taxon>Sarcoptiformes</taxon>
        <taxon>Oribatida</taxon>
        <taxon>Brachypylina</taxon>
        <taxon>Oppioidea</taxon>
        <taxon>Oppiidae</taxon>
        <taxon>Oppiella</taxon>
    </lineage>
</organism>
<evidence type="ECO:0000313" key="1">
    <source>
        <dbReference type="EMBL" id="CAD7653596.1"/>
    </source>
</evidence>
<dbReference type="OrthoDB" id="6523781at2759"/>
<keyword evidence="2" id="KW-1185">Reference proteome</keyword>
<dbReference type="Proteomes" id="UP000728032">
    <property type="component" value="Unassembled WGS sequence"/>
</dbReference>
<dbReference type="EMBL" id="CAJPVJ010006843">
    <property type="protein sequence ID" value="CAG2170783.1"/>
    <property type="molecule type" value="Genomic_DNA"/>
</dbReference>
<evidence type="ECO:0000313" key="2">
    <source>
        <dbReference type="Proteomes" id="UP000728032"/>
    </source>
</evidence>
<proteinExistence type="predicted"/>
<accession>A0A7R9M4T7</accession>
<sequence length="177" mass="20819">MVTNLLAAETMVSPSSTLPPNPFQRPNPWPLFLRPNRIISRIYTCLRPQLLSKYTPKFRAHAHYLRHSDSVRQWLCNGQGVTPEQWTTLKSECINPRIKQLMPENGVNTWQKCSERVTDLCDDSQWMDGKDCAKEMLSEQEVGEMHDWYRSRVIQMRNNLQIIKSCYQQQRKNVKNP</sequence>